<evidence type="ECO:0000313" key="10">
    <source>
        <dbReference type="Proteomes" id="UP000292452"/>
    </source>
</evidence>
<dbReference type="Pfam" id="PF08124">
    <property type="entry name" value="Lyase_8_N"/>
    <property type="match status" value="1"/>
</dbReference>
<dbReference type="Gene3D" id="2.70.98.10">
    <property type="match status" value="1"/>
</dbReference>
<feature type="active site" evidence="4">
    <location>
        <position position="288"/>
    </location>
</feature>
<keyword evidence="2 5" id="KW-0732">Signal</keyword>
<keyword evidence="3 9" id="KW-0456">Lyase</keyword>
<dbReference type="GO" id="GO:0005576">
    <property type="term" value="C:extracellular region"/>
    <property type="evidence" value="ECO:0007669"/>
    <property type="project" value="InterPro"/>
</dbReference>
<sequence>MTHPWTRRSLLITAGGVSLAAGLPAATAAAAARTGTGTGPARPAASAADFAALRTTWRELTLGTGFSPTAQPFKDRLATLGADAGRLLASMAPADGSLWPDAVYADPDPNTDPESFGYSERLQTSYVRLRTMAQAYAQPGTGLTGDQALATALRTGLDHLYEQVYNERTTRYGNWYNWQIGAPQALLDSCVLLYDQLAADRITRYLAAVDHFVPDSAVGSYTGTSTGANRVDLCRVLALRGVVGADAGKIALARDALTPVFPYVTSGDGIYADGSIVQHTYVPYTGSYGAVLIDGLSRLFALLSGSPWAVVDPKRQQFLDSVEHSYAPFLFNGLMMDGVSGRAISRGVAAGDPAGTEANDHLRGHPVIASILLLGEGASAAERDRWRGLAKGWCQRDYYSPVLSDPSLSVGALARLKNVLDDTSVTPVPEPSGHRQFPGMDRVVHRRPGWAAALSMASRRITYYENGNGENVRGWHTGSGMLSWWGDTFANGQYSDSFWPTVDPTRLPGTTASRKKLADGQGGAWGAARPDVSWVGGSEADGYAAAGQYLKGLASTLLAKKSWFFLDDAVVCLGAGITAKDGQSIETIVDNRNLGAAGGAPLTVDDRPQPTAYPWSATLPGARWAHLAGHAGYVFPGGTTLKALREARTGAWRDINAGGSPTPVERRYLTLLTDHGTDPAGAGYAYVLLPGASAARTAQRAADEGWLRILVNTDDIQGVSVPSLGFTGVNFWFGGTAGPLTADAPASVTVHERSDGTAVIGVSDPMRARTALTLTWARPVAAVLSRPATLTAATTGSSLTLTFGDLRGTGGVTQRAVVRLG</sequence>
<gene>
    <name evidence="9" type="ORF">EYS09_24920</name>
</gene>
<evidence type="ECO:0000259" key="7">
    <source>
        <dbReference type="Pfam" id="PF02884"/>
    </source>
</evidence>
<dbReference type="Pfam" id="PF02884">
    <property type="entry name" value="Lyase_8_C"/>
    <property type="match status" value="1"/>
</dbReference>
<evidence type="ECO:0000256" key="2">
    <source>
        <dbReference type="ARBA" id="ARBA00022729"/>
    </source>
</evidence>
<dbReference type="AlphaFoldDB" id="A0A4Q9HQ01"/>
<dbReference type="Gene3D" id="2.60.220.10">
    <property type="entry name" value="Polysaccharide lyase family 8-like, C-terminal"/>
    <property type="match status" value="1"/>
</dbReference>
<comment type="similarity">
    <text evidence="1">Belongs to the polysaccharide lyase 8 family.</text>
</comment>
<dbReference type="CDD" id="cd01083">
    <property type="entry name" value="GAG_Lyase"/>
    <property type="match status" value="1"/>
</dbReference>
<dbReference type="InterPro" id="IPR011071">
    <property type="entry name" value="Lyase_8-like_C"/>
</dbReference>
<evidence type="ECO:0000256" key="3">
    <source>
        <dbReference type="ARBA" id="ARBA00023239"/>
    </source>
</evidence>
<dbReference type="Proteomes" id="UP000292452">
    <property type="component" value="Unassembled WGS sequence"/>
</dbReference>
<feature type="domain" description="Polysaccharide lyase 8 N-terminal alpha-helical" evidence="8">
    <location>
        <begin position="57"/>
        <end position="389"/>
    </location>
</feature>
<dbReference type="PROSITE" id="PS51318">
    <property type="entry name" value="TAT"/>
    <property type="match status" value="1"/>
</dbReference>
<name>A0A4Q9HQ01_STRKA</name>
<reference evidence="9 10" key="1">
    <citation type="submission" date="2019-02" db="EMBL/GenBank/DDBJ databases">
        <title>Draft Genome Sequence of Streptomyces sp. AM-2504, identified by 16S rRNA comparative analysis as a Streptomyces Kasugaensis strain.</title>
        <authorList>
            <person name="Napolioni V."/>
            <person name="Giuliodori A.M."/>
            <person name="Spurio R."/>
            <person name="Fabbretti A."/>
        </authorList>
    </citation>
    <scope>NUCLEOTIDE SEQUENCE [LARGE SCALE GENOMIC DNA]</scope>
    <source>
        <strain evidence="9 10">AM-2504</strain>
    </source>
</reference>
<dbReference type="Pfam" id="PF02278">
    <property type="entry name" value="Lyase_8"/>
    <property type="match status" value="1"/>
</dbReference>
<dbReference type="InterPro" id="IPR038970">
    <property type="entry name" value="Lyase_8"/>
</dbReference>
<dbReference type="InterPro" id="IPR004103">
    <property type="entry name" value="Lyase_8_C"/>
</dbReference>
<feature type="active site" evidence="4">
    <location>
        <position position="342"/>
    </location>
</feature>
<dbReference type="PANTHER" id="PTHR38481:SF1">
    <property type="entry name" value="HYALURONATE LYASE"/>
    <property type="match status" value="1"/>
</dbReference>
<dbReference type="InterPro" id="IPR011013">
    <property type="entry name" value="Gal_mutarotase_sf_dom"/>
</dbReference>
<keyword evidence="10" id="KW-1185">Reference proteome</keyword>
<evidence type="ECO:0000259" key="6">
    <source>
        <dbReference type="Pfam" id="PF02278"/>
    </source>
</evidence>
<dbReference type="SUPFAM" id="SSF48230">
    <property type="entry name" value="Chondroitin AC/alginate lyase"/>
    <property type="match status" value="1"/>
</dbReference>
<feature type="signal peptide" evidence="5">
    <location>
        <begin position="1"/>
        <end position="20"/>
    </location>
</feature>
<protein>
    <submittedName>
        <fullName evidence="9">Lyase</fullName>
    </submittedName>
</protein>
<evidence type="ECO:0000259" key="8">
    <source>
        <dbReference type="Pfam" id="PF08124"/>
    </source>
</evidence>
<dbReference type="PANTHER" id="PTHR38481">
    <property type="entry name" value="HYALURONATE LYASE"/>
    <property type="match status" value="1"/>
</dbReference>
<feature type="active site" evidence="4">
    <location>
        <position position="279"/>
    </location>
</feature>
<dbReference type="GO" id="GO:0005975">
    <property type="term" value="P:carbohydrate metabolic process"/>
    <property type="evidence" value="ECO:0007669"/>
    <property type="project" value="InterPro"/>
</dbReference>
<evidence type="ECO:0000256" key="4">
    <source>
        <dbReference type="PIRSR" id="PIRSR638970-1"/>
    </source>
</evidence>
<dbReference type="Gene3D" id="1.50.10.100">
    <property type="entry name" value="Chondroitin AC/alginate lyase"/>
    <property type="match status" value="1"/>
</dbReference>
<feature type="domain" description="Polysaccharide lyase family 8 central" evidence="6">
    <location>
        <begin position="434"/>
        <end position="693"/>
    </location>
</feature>
<dbReference type="InterPro" id="IPR014718">
    <property type="entry name" value="GH-type_carb-bd"/>
</dbReference>
<dbReference type="RefSeq" id="WP_131124923.1">
    <property type="nucleotide sequence ID" value="NZ_SIXH01000268.1"/>
</dbReference>
<dbReference type="GO" id="GO:0016837">
    <property type="term" value="F:carbon-oxygen lyase activity, acting on polysaccharides"/>
    <property type="evidence" value="ECO:0007669"/>
    <property type="project" value="UniProtKB-ARBA"/>
</dbReference>
<dbReference type="SUPFAM" id="SSF49863">
    <property type="entry name" value="Hyaluronate lyase-like, C-terminal domain"/>
    <property type="match status" value="1"/>
</dbReference>
<dbReference type="InterPro" id="IPR006311">
    <property type="entry name" value="TAT_signal"/>
</dbReference>
<comment type="caution">
    <text evidence="9">The sequence shown here is derived from an EMBL/GenBank/DDBJ whole genome shotgun (WGS) entry which is preliminary data.</text>
</comment>
<proteinExistence type="inferred from homology"/>
<dbReference type="EMBL" id="SIXH01000268">
    <property type="protein sequence ID" value="TBO57004.1"/>
    <property type="molecule type" value="Genomic_DNA"/>
</dbReference>
<dbReference type="InterPro" id="IPR008929">
    <property type="entry name" value="Chondroitin_lyas"/>
</dbReference>
<dbReference type="GO" id="GO:0030246">
    <property type="term" value="F:carbohydrate binding"/>
    <property type="evidence" value="ECO:0007669"/>
    <property type="project" value="InterPro"/>
</dbReference>
<organism evidence="9 10">
    <name type="scientific">Streptomyces kasugaensis</name>
    <dbReference type="NCBI Taxonomy" id="1946"/>
    <lineage>
        <taxon>Bacteria</taxon>
        <taxon>Bacillati</taxon>
        <taxon>Actinomycetota</taxon>
        <taxon>Actinomycetes</taxon>
        <taxon>Kitasatosporales</taxon>
        <taxon>Streptomycetaceae</taxon>
        <taxon>Streptomyces</taxon>
    </lineage>
</organism>
<accession>A0A4Q9HQ01</accession>
<dbReference type="InterPro" id="IPR012970">
    <property type="entry name" value="Lyase_8_alpha_N"/>
</dbReference>
<dbReference type="SUPFAM" id="SSF74650">
    <property type="entry name" value="Galactose mutarotase-like"/>
    <property type="match status" value="1"/>
</dbReference>
<feature type="chain" id="PRO_5039443883" evidence="5">
    <location>
        <begin position="21"/>
        <end position="821"/>
    </location>
</feature>
<dbReference type="InterPro" id="IPR003159">
    <property type="entry name" value="Lyase_8_central_dom"/>
</dbReference>
<evidence type="ECO:0000256" key="5">
    <source>
        <dbReference type="SAM" id="SignalP"/>
    </source>
</evidence>
<evidence type="ECO:0000256" key="1">
    <source>
        <dbReference type="ARBA" id="ARBA00006699"/>
    </source>
</evidence>
<evidence type="ECO:0000313" key="9">
    <source>
        <dbReference type="EMBL" id="TBO57004.1"/>
    </source>
</evidence>
<feature type="domain" description="Polysaccharide lyase family 8 C-terminal" evidence="7">
    <location>
        <begin position="708"/>
        <end position="773"/>
    </location>
</feature>